<dbReference type="EMBL" id="CAEZSP010000023">
    <property type="protein sequence ID" value="CAB4543263.1"/>
    <property type="molecule type" value="Genomic_DNA"/>
</dbReference>
<name>A0A6J6BYF8_9ZZZZ</name>
<dbReference type="AlphaFoldDB" id="A0A6J6BYF8"/>
<gene>
    <name evidence="1" type="ORF">UFOPK1440_00597</name>
</gene>
<accession>A0A6J6BYF8</accession>
<reference evidence="1" key="1">
    <citation type="submission" date="2020-05" db="EMBL/GenBank/DDBJ databases">
        <authorList>
            <person name="Chiriac C."/>
            <person name="Salcher M."/>
            <person name="Ghai R."/>
            <person name="Kavagutti S V."/>
        </authorList>
    </citation>
    <scope>NUCLEOTIDE SEQUENCE</scope>
</reference>
<organism evidence="1">
    <name type="scientific">freshwater metagenome</name>
    <dbReference type="NCBI Taxonomy" id="449393"/>
    <lineage>
        <taxon>unclassified sequences</taxon>
        <taxon>metagenomes</taxon>
        <taxon>ecological metagenomes</taxon>
    </lineage>
</organism>
<evidence type="ECO:0000313" key="1">
    <source>
        <dbReference type="EMBL" id="CAB4543263.1"/>
    </source>
</evidence>
<proteinExistence type="predicted"/>
<sequence>MSSADSPLLNLAAVKIRMATPIAPSFTETRTIELVGWKPIRKGTAVIRSLAEVKVGISLSIHKADRGGNNRDW</sequence>
<protein>
    <submittedName>
        <fullName evidence="1">Unannotated protein</fullName>
    </submittedName>
</protein>